<accession>A0A4W2BYW7</accession>
<keyword evidence="10" id="KW-1185">Reference proteome</keyword>
<keyword evidence="6" id="KW-0206">Cytoskeleton</keyword>
<reference evidence="9 10" key="1">
    <citation type="submission" date="2018-11" db="EMBL/GenBank/DDBJ databases">
        <title>Haplotype-resolved cattle genomes.</title>
        <authorList>
            <person name="Low W.Y."/>
            <person name="Tearle R."/>
            <person name="Bickhart D.M."/>
            <person name="Rosen B.D."/>
            <person name="Koren S."/>
            <person name="Rhie A."/>
            <person name="Hiendleder S."/>
            <person name="Phillippy A.M."/>
            <person name="Smith T.P.L."/>
            <person name="Williams J.L."/>
        </authorList>
    </citation>
    <scope>NUCLEOTIDE SEQUENCE [LARGE SCALE GENOMIC DNA]</scope>
</reference>
<evidence type="ECO:0000256" key="6">
    <source>
        <dbReference type="ARBA" id="ARBA00023212"/>
    </source>
</evidence>
<dbReference type="PANTHER" id="PTHR47970:SF26">
    <property type="entry name" value="KINESIN-LIKE PROTEIN KIF11"/>
    <property type="match status" value="1"/>
</dbReference>
<dbReference type="GO" id="GO:0005634">
    <property type="term" value="C:nucleus"/>
    <property type="evidence" value="ECO:0007669"/>
    <property type="project" value="TreeGrafter"/>
</dbReference>
<keyword evidence="4 7" id="KW-0067">ATP-binding</keyword>
<dbReference type="OMA" id="ANQERIY"/>
<dbReference type="InterPro" id="IPR027417">
    <property type="entry name" value="P-loop_NTPase"/>
</dbReference>
<evidence type="ECO:0000256" key="5">
    <source>
        <dbReference type="ARBA" id="ARBA00023175"/>
    </source>
</evidence>
<feature type="binding site" evidence="7">
    <location>
        <begin position="129"/>
        <end position="136"/>
    </location>
    <ligand>
        <name>ATP</name>
        <dbReference type="ChEBI" id="CHEBI:30616"/>
    </ligand>
</feature>
<reference evidence="9" key="2">
    <citation type="submission" date="2025-08" db="UniProtKB">
        <authorList>
            <consortium name="Ensembl"/>
        </authorList>
    </citation>
    <scope>IDENTIFICATION</scope>
</reference>
<comment type="subcellular location">
    <subcellularLocation>
        <location evidence="1">Cytoplasm</location>
        <location evidence="1">Cytoskeleton</location>
    </subcellularLocation>
</comment>
<evidence type="ECO:0000256" key="2">
    <source>
        <dbReference type="ARBA" id="ARBA00022490"/>
    </source>
</evidence>
<sequence>MAISESAPVPGRGGGRPAPWPGLLWGRSWHLSRAHLQGWAGSIQVVVRCRPFNLAERKANAHSVVEWDHVWKEVSVRTGGLADKSSRETYTFDTVFGANTKQIDIYRSVVCPILDEVIMGYNCTIFAYGQTHAGKTFTMEEEDPLAGIIPHTLHQIFEKLTDNGTELSVKVLLLEIYNEELFYLLSLSSDVSESLQMFDDPHNKRGVIIKGLEEITVSNKDEVYQILEKGAAKRTAFVKTGKLNLVDLAVSENIGHSGAVDKRAREAGNINQSLLTLGRVIIALVERTPHVPYREPKLTRILQDSLGGHTRTSIIATVSPASLNLEETLSTLEYAHRAKNILNKPDINQKLTKKVLIKEYTEERTSETGSSCNS</sequence>
<dbReference type="SUPFAM" id="SSF52540">
    <property type="entry name" value="P-loop containing nucleoside triphosphate hydrolases"/>
    <property type="match status" value="1"/>
</dbReference>
<evidence type="ECO:0000259" key="8">
    <source>
        <dbReference type="PROSITE" id="PS50067"/>
    </source>
</evidence>
<dbReference type="GO" id="GO:0090307">
    <property type="term" value="P:mitotic spindle assembly"/>
    <property type="evidence" value="ECO:0007669"/>
    <property type="project" value="TreeGrafter"/>
</dbReference>
<dbReference type="InterPro" id="IPR001752">
    <property type="entry name" value="Kinesin_motor_dom"/>
</dbReference>
<dbReference type="GO" id="GO:0007018">
    <property type="term" value="P:microtubule-based movement"/>
    <property type="evidence" value="ECO:0007669"/>
    <property type="project" value="InterPro"/>
</dbReference>
<dbReference type="GO" id="GO:0072686">
    <property type="term" value="C:mitotic spindle"/>
    <property type="evidence" value="ECO:0007669"/>
    <property type="project" value="TreeGrafter"/>
</dbReference>
<evidence type="ECO:0000256" key="4">
    <source>
        <dbReference type="ARBA" id="ARBA00022840"/>
    </source>
</evidence>
<evidence type="ECO:0000313" key="10">
    <source>
        <dbReference type="Proteomes" id="UP000314981"/>
    </source>
</evidence>
<dbReference type="InterPro" id="IPR047149">
    <property type="entry name" value="KIF11-like"/>
</dbReference>
<dbReference type="InterPro" id="IPR047241">
    <property type="entry name" value="KIF11-like_kin_motor_dom"/>
</dbReference>
<keyword evidence="5 7" id="KW-0505">Motor protein</keyword>
<evidence type="ECO:0000256" key="3">
    <source>
        <dbReference type="ARBA" id="ARBA00022741"/>
    </source>
</evidence>
<dbReference type="PRINTS" id="PR00380">
    <property type="entry name" value="KINESINHEAVY"/>
</dbReference>
<dbReference type="GO" id="GO:0008017">
    <property type="term" value="F:microtubule binding"/>
    <property type="evidence" value="ECO:0007669"/>
    <property type="project" value="InterPro"/>
</dbReference>
<dbReference type="PROSITE" id="PS50067">
    <property type="entry name" value="KINESIN_MOTOR_2"/>
    <property type="match status" value="1"/>
</dbReference>
<evidence type="ECO:0000256" key="1">
    <source>
        <dbReference type="ARBA" id="ARBA00004245"/>
    </source>
</evidence>
<dbReference type="CDD" id="cd01364">
    <property type="entry name" value="KISc_BimC_Eg5"/>
    <property type="match status" value="1"/>
</dbReference>
<feature type="domain" description="Kinesin motor" evidence="8">
    <location>
        <begin position="42"/>
        <end position="341"/>
    </location>
</feature>
<dbReference type="Ensembl" id="ENSBIXT00000005426.1">
    <property type="protein sequence ID" value="ENSBIXP00000005589.1"/>
    <property type="gene ID" value="ENSBIXG00000011756.1"/>
</dbReference>
<dbReference type="GO" id="GO:0051231">
    <property type="term" value="P:spindle elongation"/>
    <property type="evidence" value="ECO:0007669"/>
    <property type="project" value="TreeGrafter"/>
</dbReference>
<dbReference type="Pfam" id="PF00225">
    <property type="entry name" value="Kinesin"/>
    <property type="match status" value="2"/>
</dbReference>
<proteinExistence type="inferred from homology"/>
<keyword evidence="3 7" id="KW-0547">Nucleotide-binding</keyword>
<dbReference type="GO" id="GO:0008574">
    <property type="term" value="F:plus-end-directed microtubule motor activity"/>
    <property type="evidence" value="ECO:0007669"/>
    <property type="project" value="TreeGrafter"/>
</dbReference>
<protein>
    <recommendedName>
        <fullName evidence="8">Kinesin motor domain-containing protein</fullName>
    </recommendedName>
</protein>
<dbReference type="Proteomes" id="UP000314981">
    <property type="component" value="Chromosome 28"/>
</dbReference>
<evidence type="ECO:0000313" key="9">
    <source>
        <dbReference type="Ensembl" id="ENSBIXP00000005589.1"/>
    </source>
</evidence>
<dbReference type="SMART" id="SM00129">
    <property type="entry name" value="KISc"/>
    <property type="match status" value="1"/>
</dbReference>
<comment type="similarity">
    <text evidence="7">Belongs to the TRAFAC class myosin-kinesin ATPase superfamily. Kinesin family.</text>
</comment>
<name>A0A4W2BYW7_BOBOX</name>
<reference evidence="9" key="3">
    <citation type="submission" date="2025-09" db="UniProtKB">
        <authorList>
            <consortium name="Ensembl"/>
        </authorList>
    </citation>
    <scope>IDENTIFICATION</scope>
</reference>
<dbReference type="InterPro" id="IPR036961">
    <property type="entry name" value="Kinesin_motor_dom_sf"/>
</dbReference>
<dbReference type="Gene3D" id="3.40.850.10">
    <property type="entry name" value="Kinesin motor domain"/>
    <property type="match status" value="2"/>
</dbReference>
<evidence type="ECO:0000256" key="7">
    <source>
        <dbReference type="PROSITE-ProRule" id="PRU00283"/>
    </source>
</evidence>
<dbReference type="STRING" id="30522.A0A4W2BYW7"/>
<dbReference type="AlphaFoldDB" id="A0A4W2BYW7"/>
<dbReference type="GO" id="GO:0005524">
    <property type="term" value="F:ATP binding"/>
    <property type="evidence" value="ECO:0007669"/>
    <property type="project" value="UniProtKB-UniRule"/>
</dbReference>
<keyword evidence="2" id="KW-0963">Cytoplasm</keyword>
<dbReference type="PANTHER" id="PTHR47970">
    <property type="entry name" value="KINESIN-LIKE PROTEIN KIF11"/>
    <property type="match status" value="1"/>
</dbReference>
<organism evidence="9 10">
    <name type="scientific">Bos indicus x Bos taurus</name>
    <name type="common">Hybrid cattle</name>
    <dbReference type="NCBI Taxonomy" id="30522"/>
    <lineage>
        <taxon>Eukaryota</taxon>
        <taxon>Metazoa</taxon>
        <taxon>Chordata</taxon>
        <taxon>Craniata</taxon>
        <taxon>Vertebrata</taxon>
        <taxon>Euteleostomi</taxon>
        <taxon>Mammalia</taxon>
        <taxon>Eutheria</taxon>
        <taxon>Laurasiatheria</taxon>
        <taxon>Artiodactyla</taxon>
        <taxon>Ruminantia</taxon>
        <taxon>Pecora</taxon>
        <taxon>Bovidae</taxon>
        <taxon>Bovinae</taxon>
        <taxon>Bos</taxon>
    </lineage>
</organism>
<dbReference type="GO" id="GO:0005876">
    <property type="term" value="C:spindle microtubule"/>
    <property type="evidence" value="ECO:0007669"/>
    <property type="project" value="TreeGrafter"/>
</dbReference>